<proteinExistence type="predicted"/>
<accession>A0ABW4I9L7</accession>
<evidence type="ECO:0000256" key="2">
    <source>
        <dbReference type="ARBA" id="ARBA00022692"/>
    </source>
</evidence>
<evidence type="ECO:0000256" key="5">
    <source>
        <dbReference type="SAM" id="Phobius"/>
    </source>
</evidence>
<feature type="transmembrane region" description="Helical" evidence="5">
    <location>
        <begin position="153"/>
        <end position="175"/>
    </location>
</feature>
<comment type="subcellular location">
    <subcellularLocation>
        <location evidence="1">Membrane</location>
        <topology evidence="1">Multi-pass membrane protein</topology>
    </subcellularLocation>
</comment>
<evidence type="ECO:0000256" key="1">
    <source>
        <dbReference type="ARBA" id="ARBA00004141"/>
    </source>
</evidence>
<organism evidence="7 8">
    <name type="scientific">Pseudopedobacter beijingensis</name>
    <dbReference type="NCBI Taxonomy" id="1207056"/>
    <lineage>
        <taxon>Bacteria</taxon>
        <taxon>Pseudomonadati</taxon>
        <taxon>Bacteroidota</taxon>
        <taxon>Sphingobacteriia</taxon>
        <taxon>Sphingobacteriales</taxon>
        <taxon>Sphingobacteriaceae</taxon>
        <taxon>Pseudopedobacter</taxon>
    </lineage>
</organism>
<comment type="caution">
    <text evidence="7">The sequence shown here is derived from an EMBL/GenBank/DDBJ whole genome shotgun (WGS) entry which is preliminary data.</text>
</comment>
<dbReference type="EMBL" id="JBHUDG010000004">
    <property type="protein sequence ID" value="MFD1629440.1"/>
    <property type="molecule type" value="Genomic_DNA"/>
</dbReference>
<dbReference type="Pfam" id="PF07291">
    <property type="entry name" value="MauE"/>
    <property type="match status" value="1"/>
</dbReference>
<keyword evidence="3 5" id="KW-1133">Transmembrane helix</keyword>
<dbReference type="NCBIfam" id="NF045576">
    <property type="entry name" value="BT_3928_fam"/>
    <property type="match status" value="1"/>
</dbReference>
<keyword evidence="2 5" id="KW-0812">Transmembrane</keyword>
<dbReference type="RefSeq" id="WP_379661819.1">
    <property type="nucleotide sequence ID" value="NZ_JBHUDG010000004.1"/>
</dbReference>
<name>A0ABW4I9L7_9SPHI</name>
<sequence length="386" mass="43824">MIRSRKSASTLEWIVRFFVGLLFIFSGLIKLNDPLGFSYKLEEYFEVFHVVALSPLAVFFSIFICTLEVSLGILLLLGISKKNVNTGLLALVIFFTFLTFYSAAFDVVKSCGCFGDAIPLTPWQSFAKDLVLLVLITYLFVKERQRGVSQKHNKFLTWISFLLPLAFGLYTYYYLPIIDFLPYKEGANIPESMKIPEGAPQDEYEIIYTLKSKSTGEEKKINDKEYLATKIYENPDWEFISSSDPVLVKAGYQPKIKDLNIFDSQGVSYTHEIIENPYYNLIAVGWKLDKANESAIQTINTLAINTAKNYNTRTVLLTSNSAQDADKLAKENKLMFEIFYADAVPLKSMVRSNPGLILMKNGVIIKKWPSSDLPSYEELENGYLGK</sequence>
<feature type="transmembrane region" description="Helical" evidence="5">
    <location>
        <begin position="84"/>
        <end position="103"/>
    </location>
</feature>
<feature type="transmembrane region" description="Helical" evidence="5">
    <location>
        <begin position="13"/>
        <end position="31"/>
    </location>
</feature>
<keyword evidence="4 5" id="KW-0472">Membrane</keyword>
<gene>
    <name evidence="7" type="ORF">ACFSAH_06085</name>
</gene>
<evidence type="ECO:0000313" key="8">
    <source>
        <dbReference type="Proteomes" id="UP001597118"/>
    </source>
</evidence>
<evidence type="ECO:0000256" key="4">
    <source>
        <dbReference type="ARBA" id="ARBA00023136"/>
    </source>
</evidence>
<reference evidence="8" key="1">
    <citation type="journal article" date="2019" name="Int. J. Syst. Evol. Microbiol.">
        <title>The Global Catalogue of Microorganisms (GCM) 10K type strain sequencing project: providing services to taxonomists for standard genome sequencing and annotation.</title>
        <authorList>
            <consortium name="The Broad Institute Genomics Platform"/>
            <consortium name="The Broad Institute Genome Sequencing Center for Infectious Disease"/>
            <person name="Wu L."/>
            <person name="Ma J."/>
        </authorList>
    </citation>
    <scope>NUCLEOTIDE SEQUENCE [LARGE SCALE GENOMIC DNA]</scope>
    <source>
        <strain evidence="8">CCUG 53762</strain>
    </source>
</reference>
<protein>
    <submittedName>
        <fullName evidence="7">BT_3928 family protein</fullName>
    </submittedName>
</protein>
<feature type="transmembrane region" description="Helical" evidence="5">
    <location>
        <begin position="51"/>
        <end position="77"/>
    </location>
</feature>
<dbReference type="InterPro" id="IPR009908">
    <property type="entry name" value="Methylamine_util_MauE"/>
</dbReference>
<evidence type="ECO:0000256" key="3">
    <source>
        <dbReference type="ARBA" id="ARBA00022989"/>
    </source>
</evidence>
<evidence type="ECO:0000259" key="6">
    <source>
        <dbReference type="Pfam" id="PF07291"/>
    </source>
</evidence>
<evidence type="ECO:0000313" key="7">
    <source>
        <dbReference type="EMBL" id="MFD1629440.1"/>
    </source>
</evidence>
<feature type="domain" description="Methylamine utilisation protein MauE" evidence="6">
    <location>
        <begin position="11"/>
        <end position="140"/>
    </location>
</feature>
<feature type="transmembrane region" description="Helical" evidence="5">
    <location>
        <begin position="123"/>
        <end position="141"/>
    </location>
</feature>
<keyword evidence="8" id="KW-1185">Reference proteome</keyword>
<dbReference type="Proteomes" id="UP001597118">
    <property type="component" value="Unassembled WGS sequence"/>
</dbReference>